<accession>A0A0G1VSE8</accession>
<evidence type="ECO:0000313" key="2">
    <source>
        <dbReference type="Proteomes" id="UP000033965"/>
    </source>
</evidence>
<sequence length="139" mass="15844">MKTIVETLVGNVVCHAQQTCLNERRTIDALEELDDAEAPFSVWLAMFMSLEAKKRAVISLAERVCQPEKTIAYFENAQEVIAEKLVMARKDKHQALLFAFLRRHSAIVRRVYATLRLRGRRKTYRVVGEDPSGVVVLQA</sequence>
<dbReference type="Proteomes" id="UP000033965">
    <property type="component" value="Unassembled WGS sequence"/>
</dbReference>
<comment type="caution">
    <text evidence="1">The sequence shown here is derived from an EMBL/GenBank/DDBJ whole genome shotgun (WGS) entry which is preliminary data.</text>
</comment>
<organism evidence="1 2">
    <name type="scientific">Candidatus Kaiserbacteria bacterium GW2011_GWA2_49_19</name>
    <dbReference type="NCBI Taxonomy" id="1618669"/>
    <lineage>
        <taxon>Bacteria</taxon>
        <taxon>Candidatus Kaiseribacteriota</taxon>
    </lineage>
</organism>
<dbReference type="AlphaFoldDB" id="A0A0G1VSE8"/>
<gene>
    <name evidence="1" type="ORF">UY44_C0001G0008</name>
</gene>
<proteinExistence type="predicted"/>
<evidence type="ECO:0000313" key="1">
    <source>
        <dbReference type="EMBL" id="KKW09443.1"/>
    </source>
</evidence>
<name>A0A0G1VSE8_9BACT</name>
<dbReference type="EMBL" id="LCPZ01000001">
    <property type="protein sequence ID" value="KKW09443.1"/>
    <property type="molecule type" value="Genomic_DNA"/>
</dbReference>
<protein>
    <submittedName>
        <fullName evidence="1">Uncharacterized protein</fullName>
    </submittedName>
</protein>
<reference evidence="1 2" key="1">
    <citation type="journal article" date="2015" name="Nature">
        <title>rRNA introns, odd ribosomes, and small enigmatic genomes across a large radiation of phyla.</title>
        <authorList>
            <person name="Brown C.T."/>
            <person name="Hug L.A."/>
            <person name="Thomas B.C."/>
            <person name="Sharon I."/>
            <person name="Castelle C.J."/>
            <person name="Singh A."/>
            <person name="Wilkins M.J."/>
            <person name="Williams K.H."/>
            <person name="Banfield J.F."/>
        </authorList>
    </citation>
    <scope>NUCLEOTIDE SEQUENCE [LARGE SCALE GENOMIC DNA]</scope>
</reference>